<name>A0A4S1CGN7_9BACT</name>
<dbReference type="Proteomes" id="UP000306416">
    <property type="component" value="Unassembled WGS sequence"/>
</dbReference>
<keyword evidence="1" id="KW-0472">Membrane</keyword>
<dbReference type="EMBL" id="SRSC01000002">
    <property type="protein sequence ID" value="TGU72731.1"/>
    <property type="molecule type" value="Genomic_DNA"/>
</dbReference>
<comment type="caution">
    <text evidence="2">The sequence shown here is derived from an EMBL/GenBank/DDBJ whole genome shotgun (WGS) entry which is preliminary data.</text>
</comment>
<dbReference type="RefSeq" id="WP_135870204.1">
    <property type="nucleotide sequence ID" value="NZ_SRSC01000002.1"/>
</dbReference>
<dbReference type="AlphaFoldDB" id="A0A4S1CGN7"/>
<sequence length="103" mass="11374">MKIPYATKTTALVSGVTLALLLSMGEHLKGPLSALLTLSGALWFPVSIAVFVHGKQTIEYRIQSLRGERPYLDIPKDITPRAIIWFSSTLATAWMLSLLYQQG</sequence>
<proteinExistence type="predicted"/>
<organism evidence="2 3">
    <name type="scientific">Geomonas terrae</name>
    <dbReference type="NCBI Taxonomy" id="2562681"/>
    <lineage>
        <taxon>Bacteria</taxon>
        <taxon>Pseudomonadati</taxon>
        <taxon>Thermodesulfobacteriota</taxon>
        <taxon>Desulfuromonadia</taxon>
        <taxon>Geobacterales</taxon>
        <taxon>Geobacteraceae</taxon>
        <taxon>Geomonas</taxon>
    </lineage>
</organism>
<gene>
    <name evidence="2" type="ORF">E4633_10580</name>
</gene>
<reference evidence="2 3" key="1">
    <citation type="submission" date="2019-04" db="EMBL/GenBank/DDBJ databases">
        <title>Geobacter oryzae sp. nov., ferric-reducing bacteria isolated from paddy soil.</title>
        <authorList>
            <person name="Xu Z."/>
            <person name="Masuda Y."/>
            <person name="Itoh H."/>
            <person name="Senoo K."/>
        </authorList>
    </citation>
    <scope>NUCLEOTIDE SEQUENCE [LARGE SCALE GENOMIC DNA]</scope>
    <source>
        <strain evidence="2 3">Red111</strain>
    </source>
</reference>
<evidence type="ECO:0000313" key="2">
    <source>
        <dbReference type="EMBL" id="TGU72731.1"/>
    </source>
</evidence>
<feature type="transmembrane region" description="Helical" evidence="1">
    <location>
        <begin position="35"/>
        <end position="54"/>
    </location>
</feature>
<keyword evidence="3" id="KW-1185">Reference proteome</keyword>
<keyword evidence="1" id="KW-1133">Transmembrane helix</keyword>
<evidence type="ECO:0000313" key="3">
    <source>
        <dbReference type="Proteomes" id="UP000306416"/>
    </source>
</evidence>
<accession>A0A4S1CGN7</accession>
<keyword evidence="1" id="KW-0812">Transmembrane</keyword>
<evidence type="ECO:0000256" key="1">
    <source>
        <dbReference type="SAM" id="Phobius"/>
    </source>
</evidence>
<feature type="transmembrane region" description="Helical" evidence="1">
    <location>
        <begin position="82"/>
        <end position="100"/>
    </location>
</feature>
<protein>
    <submittedName>
        <fullName evidence="2">Uncharacterized protein</fullName>
    </submittedName>
</protein>